<comment type="caution">
    <text evidence="1">The sequence shown here is derived from an EMBL/GenBank/DDBJ whole genome shotgun (WGS) entry which is preliminary data.</text>
</comment>
<gene>
    <name evidence="1" type="ORF">HALOF300_03001</name>
</gene>
<keyword evidence="2" id="KW-1185">Reference proteome</keyword>
<evidence type="ECO:0000313" key="1">
    <source>
        <dbReference type="EMBL" id="VZO38144.1"/>
    </source>
</evidence>
<protein>
    <submittedName>
        <fullName evidence="1">Uncharacterized protein</fullName>
    </submittedName>
</protein>
<sequence length="161" mass="17637">MVAAEEIIGWRLEAATWPWRVAMSADAIFEIVTGSLPSGGLAGTWAPATEDSNDYVDGVEVAVRGRAPWLSPLAGWSPVECSVEQAWINYMDGHEHRRIVPLHELTLTDARPRIRSARPKFATAPWELHVTGTSSNLVFRGRWLGLAVIGALAGWPEPATR</sequence>
<dbReference type="AlphaFoldDB" id="A0A7M4DLI4"/>
<name>A0A7M4DLI4_9MICO</name>
<evidence type="ECO:0000313" key="2">
    <source>
        <dbReference type="Proteomes" id="UP000419743"/>
    </source>
</evidence>
<accession>A0A7M4DLI4</accession>
<proteinExistence type="predicted"/>
<dbReference type="RefSeq" id="WP_156741718.1">
    <property type="nucleotide sequence ID" value="NZ_CACRYJ010000045.1"/>
</dbReference>
<organism evidence="1 2">
    <name type="scientific">Occultella aeris</name>
    <dbReference type="NCBI Taxonomy" id="2761496"/>
    <lineage>
        <taxon>Bacteria</taxon>
        <taxon>Bacillati</taxon>
        <taxon>Actinomycetota</taxon>
        <taxon>Actinomycetes</taxon>
        <taxon>Micrococcales</taxon>
        <taxon>Ruaniaceae</taxon>
        <taxon>Occultella</taxon>
    </lineage>
</organism>
<dbReference type="Proteomes" id="UP000419743">
    <property type="component" value="Unassembled WGS sequence"/>
</dbReference>
<reference evidence="1 2" key="1">
    <citation type="submission" date="2019-11" db="EMBL/GenBank/DDBJ databases">
        <authorList>
            <person name="Criscuolo A."/>
        </authorList>
    </citation>
    <scope>NUCLEOTIDE SEQUENCE [LARGE SCALE GENOMIC DNA]</scope>
    <source>
        <strain evidence="1">CIP111667</strain>
    </source>
</reference>
<dbReference type="EMBL" id="CACRYJ010000045">
    <property type="protein sequence ID" value="VZO38144.1"/>
    <property type="molecule type" value="Genomic_DNA"/>
</dbReference>